<keyword evidence="1" id="KW-0863">Zinc-finger</keyword>
<keyword evidence="1" id="KW-0862">Zinc</keyword>
<protein>
    <recommendedName>
        <fullName evidence="3">CCHC-type domain-containing protein</fullName>
    </recommendedName>
</protein>
<dbReference type="OrthoDB" id="6389216at2759"/>
<dbReference type="GO" id="GO:0003676">
    <property type="term" value="F:nucleic acid binding"/>
    <property type="evidence" value="ECO:0007669"/>
    <property type="project" value="InterPro"/>
</dbReference>
<sequence length="74" mass="8649">MEKMQRQLSTRRNGYHSISNCKARESQANDKCFRCKEIGHRTNFCPQIQNLKPSPSEGYDRNGKKLISFEERGN</sequence>
<organism evidence="4 5">
    <name type="scientific">Daphnia magna</name>
    <dbReference type="NCBI Taxonomy" id="35525"/>
    <lineage>
        <taxon>Eukaryota</taxon>
        <taxon>Metazoa</taxon>
        <taxon>Ecdysozoa</taxon>
        <taxon>Arthropoda</taxon>
        <taxon>Crustacea</taxon>
        <taxon>Branchiopoda</taxon>
        <taxon>Diplostraca</taxon>
        <taxon>Cladocera</taxon>
        <taxon>Anomopoda</taxon>
        <taxon>Daphniidae</taxon>
        <taxon>Daphnia</taxon>
    </lineage>
</organism>
<feature type="region of interest" description="Disordered" evidence="2">
    <location>
        <begin position="47"/>
        <end position="74"/>
    </location>
</feature>
<gene>
    <name evidence="4" type="ORF">APZ42_009616</name>
</gene>
<evidence type="ECO:0000313" key="4">
    <source>
        <dbReference type="EMBL" id="KZR96190.1"/>
    </source>
</evidence>
<evidence type="ECO:0000313" key="5">
    <source>
        <dbReference type="Proteomes" id="UP000076858"/>
    </source>
</evidence>
<dbReference type="AlphaFoldDB" id="A0A162BQK3"/>
<dbReference type="SUPFAM" id="SSF57756">
    <property type="entry name" value="Retrovirus zinc finger-like domains"/>
    <property type="match status" value="1"/>
</dbReference>
<comment type="caution">
    <text evidence="4">The sequence shown here is derived from an EMBL/GenBank/DDBJ whole genome shotgun (WGS) entry which is preliminary data.</text>
</comment>
<dbReference type="EMBL" id="LRGB01025773">
    <property type="protein sequence ID" value="KZR96190.1"/>
    <property type="molecule type" value="Genomic_DNA"/>
</dbReference>
<evidence type="ECO:0000259" key="3">
    <source>
        <dbReference type="PROSITE" id="PS50158"/>
    </source>
</evidence>
<keyword evidence="1" id="KW-0479">Metal-binding</keyword>
<dbReference type="PROSITE" id="PS50158">
    <property type="entry name" value="ZF_CCHC"/>
    <property type="match status" value="1"/>
</dbReference>
<accession>A0A162BQK3</accession>
<dbReference type="Gene3D" id="4.10.60.10">
    <property type="entry name" value="Zinc finger, CCHC-type"/>
    <property type="match status" value="1"/>
</dbReference>
<evidence type="ECO:0000256" key="1">
    <source>
        <dbReference type="PROSITE-ProRule" id="PRU00047"/>
    </source>
</evidence>
<proteinExistence type="predicted"/>
<dbReference type="Proteomes" id="UP000076858">
    <property type="component" value="Unassembled WGS sequence"/>
</dbReference>
<feature type="compositionally biased region" description="Basic and acidic residues" evidence="2">
    <location>
        <begin position="58"/>
        <end position="74"/>
    </location>
</feature>
<name>A0A162BQK3_9CRUS</name>
<reference evidence="4 5" key="1">
    <citation type="submission" date="2016-03" db="EMBL/GenBank/DDBJ databases">
        <title>EvidentialGene: Evidence-directed Construction of Genes on Genomes.</title>
        <authorList>
            <person name="Gilbert D.G."/>
            <person name="Choi J.-H."/>
            <person name="Mockaitis K."/>
            <person name="Colbourne J."/>
            <person name="Pfrender M."/>
        </authorList>
    </citation>
    <scope>NUCLEOTIDE SEQUENCE [LARGE SCALE GENOMIC DNA]</scope>
    <source>
        <strain evidence="4 5">Xinb3</strain>
        <tissue evidence="4">Complete organism</tissue>
    </source>
</reference>
<dbReference type="GO" id="GO:0008270">
    <property type="term" value="F:zinc ion binding"/>
    <property type="evidence" value="ECO:0007669"/>
    <property type="project" value="UniProtKB-KW"/>
</dbReference>
<keyword evidence="5" id="KW-1185">Reference proteome</keyword>
<feature type="domain" description="CCHC-type" evidence="3">
    <location>
        <begin position="31"/>
        <end position="47"/>
    </location>
</feature>
<evidence type="ECO:0000256" key="2">
    <source>
        <dbReference type="SAM" id="MobiDB-lite"/>
    </source>
</evidence>
<dbReference type="InterPro" id="IPR036875">
    <property type="entry name" value="Znf_CCHC_sf"/>
</dbReference>
<dbReference type="InterPro" id="IPR001878">
    <property type="entry name" value="Znf_CCHC"/>
</dbReference>